<evidence type="ECO:0000256" key="8">
    <source>
        <dbReference type="ARBA" id="ARBA00022917"/>
    </source>
</evidence>
<feature type="domain" description="DALR anticodon binding" evidence="13">
    <location>
        <begin position="599"/>
        <end position="697"/>
    </location>
</feature>
<keyword evidence="7 11" id="KW-0067">ATP-binding</keyword>
<dbReference type="PROSITE" id="PS50861">
    <property type="entry name" value="AA_TRNA_LIGASE_II_GLYAB"/>
    <property type="match status" value="2"/>
</dbReference>
<evidence type="ECO:0000256" key="11">
    <source>
        <dbReference type="HAMAP-Rule" id="MF_00255"/>
    </source>
</evidence>
<dbReference type="Proteomes" id="UP001161064">
    <property type="component" value="Unassembled WGS sequence"/>
</dbReference>
<evidence type="ECO:0000313" key="14">
    <source>
        <dbReference type="EMBL" id="GIU67298.1"/>
    </source>
</evidence>
<keyword evidence="6 11" id="KW-0547">Nucleotide-binding</keyword>
<accession>A0ABQ4PWA5</accession>
<evidence type="ECO:0000256" key="2">
    <source>
        <dbReference type="ARBA" id="ARBA00008226"/>
    </source>
</evidence>
<evidence type="ECO:0000256" key="4">
    <source>
        <dbReference type="ARBA" id="ARBA00022490"/>
    </source>
</evidence>
<dbReference type="GO" id="GO:0016874">
    <property type="term" value="F:ligase activity"/>
    <property type="evidence" value="ECO:0007669"/>
    <property type="project" value="UniProtKB-KW"/>
</dbReference>
<evidence type="ECO:0000256" key="6">
    <source>
        <dbReference type="ARBA" id="ARBA00022741"/>
    </source>
</evidence>
<keyword evidence="5 11" id="KW-0436">Ligase</keyword>
<feature type="region of interest" description="Disordered" evidence="12">
    <location>
        <begin position="420"/>
        <end position="452"/>
    </location>
</feature>
<dbReference type="Pfam" id="PF02092">
    <property type="entry name" value="tRNA_synt_2f"/>
    <property type="match status" value="2"/>
</dbReference>
<comment type="subunit">
    <text evidence="3 11">Tetramer of two alpha and two beta subunits.</text>
</comment>
<name>A0ABQ4PWA5_9PROT</name>
<evidence type="ECO:0000256" key="9">
    <source>
        <dbReference type="ARBA" id="ARBA00023146"/>
    </source>
</evidence>
<dbReference type="NCBIfam" id="TIGR00211">
    <property type="entry name" value="glyS"/>
    <property type="match status" value="1"/>
</dbReference>
<dbReference type="EC" id="6.1.1.14" evidence="11"/>
<protein>
    <recommendedName>
        <fullName evidence="11">Glycine--tRNA ligase beta subunit</fullName>
        <ecNumber evidence="11">6.1.1.14</ecNumber>
    </recommendedName>
    <alternativeName>
        <fullName evidence="11">Glycyl-tRNA synthetase beta subunit</fullName>
        <shortName evidence="11">GlyRS</shortName>
    </alternativeName>
</protein>
<comment type="caution">
    <text evidence="14">The sequence shown here is derived from an EMBL/GenBank/DDBJ whole genome shotgun (WGS) entry which is preliminary data.</text>
</comment>
<dbReference type="SUPFAM" id="SSF109604">
    <property type="entry name" value="HD-domain/PDEase-like"/>
    <property type="match status" value="1"/>
</dbReference>
<evidence type="ECO:0000256" key="7">
    <source>
        <dbReference type="ARBA" id="ARBA00022840"/>
    </source>
</evidence>
<dbReference type="InterPro" id="IPR015944">
    <property type="entry name" value="Gly-tRNA-synth_bsu"/>
</dbReference>
<dbReference type="EMBL" id="BPFZ01000008">
    <property type="protein sequence ID" value="GIU67298.1"/>
    <property type="molecule type" value="Genomic_DNA"/>
</dbReference>
<evidence type="ECO:0000256" key="12">
    <source>
        <dbReference type="SAM" id="MobiDB-lite"/>
    </source>
</evidence>
<organism evidence="14 15">
    <name type="scientific">Candidatus Phycosocius spiralis</name>
    <dbReference type="NCBI Taxonomy" id="2815099"/>
    <lineage>
        <taxon>Bacteria</taxon>
        <taxon>Pseudomonadati</taxon>
        <taxon>Pseudomonadota</taxon>
        <taxon>Alphaproteobacteria</taxon>
        <taxon>Caulobacterales</taxon>
        <taxon>Caulobacterales incertae sedis</taxon>
        <taxon>Candidatus Phycosocius</taxon>
    </lineage>
</organism>
<dbReference type="PANTHER" id="PTHR30075">
    <property type="entry name" value="GLYCYL-TRNA SYNTHETASE"/>
    <property type="match status" value="1"/>
</dbReference>
<gene>
    <name evidence="11 14" type="primary">glyS</name>
    <name evidence="14" type="ORF">PsB1_1452</name>
</gene>
<evidence type="ECO:0000256" key="10">
    <source>
        <dbReference type="ARBA" id="ARBA00047937"/>
    </source>
</evidence>
<feature type="compositionally biased region" description="Low complexity" evidence="12">
    <location>
        <begin position="435"/>
        <end position="447"/>
    </location>
</feature>
<dbReference type="HAMAP" id="MF_00255">
    <property type="entry name" value="Gly_tRNA_synth_beta"/>
    <property type="match status" value="1"/>
</dbReference>
<dbReference type="InterPro" id="IPR008909">
    <property type="entry name" value="DALR_anticod-bd"/>
</dbReference>
<sequence length="709" mass="77139">MPQFLLELFSEEIPARMQKRAAEDLKKLLMDALSKAGFLPTDMASFSAPRRLVAVVEGLPVRTADVREERKGPKLDAPLPAIEGFVRAAGLTNISEARVVSDPKKGDYYVADLVKLGRATAEALTEIIPDLIRNFPWPKSMRWGEGSLRWVRPLHRILAVFDGEVVPCAIDGIVADRISEGHRFHGTGPFAVKNFEDYQDQLAKAHVVLDREHRKALIKAEAQTLCQARNLELIEDEVLLEEVCGLVDEPHVILGDMDPSFLDLPPEVIRLTLRVNQKYFVVRDPKTGGLAPHFIVVSNVKATDGGKLIALGNARVLAARLNDARYFWDLDRKVSLESRVPKLDTLVFHEKLGSVGDKVRRMIELAGEIAPLVGADVAQAQHAALLAKADLTTEMVGEFPELQGVMGRYYQLNEIVLSRPTGEGDPAQQGGGGTPPSVGSVDSSPAPQGSTNNQVIADAIRDHYKPVGPSDSVPSEPVAIAVALADKLDSLTGFFAIGEKPTGSGDPYALRRAALGVIRILRDRCIHFQLTHWVPNHSLFDFILERLRVALRDEGFAPDVLEAAFAIPDDDIVRIVARVAALAKVLKTEDGANLVAGLKRGANILRAEEKKAEWSKDVAVDAALLAAEAEQGLYQGLEVAKAAVTKALGADDYDAAMVALANLRQPVDAFFDTVLINDPNPAIRLNRLALLVDLQNTSEQIADFSKLAG</sequence>
<dbReference type="RefSeq" id="WP_284360142.1">
    <property type="nucleotide sequence ID" value="NZ_BPFZ01000008.1"/>
</dbReference>
<evidence type="ECO:0000256" key="1">
    <source>
        <dbReference type="ARBA" id="ARBA00004496"/>
    </source>
</evidence>
<proteinExistence type="inferred from homology"/>
<dbReference type="InterPro" id="IPR006194">
    <property type="entry name" value="Gly-tRNA-synth_heterodimer"/>
</dbReference>
<evidence type="ECO:0000256" key="5">
    <source>
        <dbReference type="ARBA" id="ARBA00022598"/>
    </source>
</evidence>
<reference evidence="14" key="1">
    <citation type="submission" date="2021-05" db="EMBL/GenBank/DDBJ databases">
        <authorList>
            <person name="Tanabe Y."/>
        </authorList>
    </citation>
    <scope>NUCLEOTIDE SEQUENCE</scope>
    <source>
        <strain evidence="14">BOTRYCO-1</strain>
    </source>
</reference>
<keyword evidence="8 11" id="KW-0648">Protein biosynthesis</keyword>
<dbReference type="PANTHER" id="PTHR30075:SF2">
    <property type="entry name" value="GLYCINE--TRNA LIGASE, CHLOROPLASTIC_MITOCHONDRIAL 2"/>
    <property type="match status" value="1"/>
</dbReference>
<keyword evidence="15" id="KW-1185">Reference proteome</keyword>
<evidence type="ECO:0000313" key="15">
    <source>
        <dbReference type="Proteomes" id="UP001161064"/>
    </source>
</evidence>
<evidence type="ECO:0000259" key="13">
    <source>
        <dbReference type="Pfam" id="PF05746"/>
    </source>
</evidence>
<comment type="similarity">
    <text evidence="2 11">Belongs to the class-II aminoacyl-tRNA synthetase family.</text>
</comment>
<comment type="subcellular location">
    <subcellularLocation>
        <location evidence="1 11">Cytoplasm</location>
    </subcellularLocation>
</comment>
<reference evidence="14" key="2">
    <citation type="journal article" date="2023" name="ISME Commun">
        <title>Characterization of a bloom-associated alphaproteobacterial lineage, 'Candidatus Phycosocius': insights into freshwater algal-bacterial interactions.</title>
        <authorList>
            <person name="Tanabe Y."/>
            <person name="Yamaguchi H."/>
            <person name="Yoshida M."/>
            <person name="Kai A."/>
            <person name="Okazaki Y."/>
        </authorList>
    </citation>
    <scope>NUCLEOTIDE SEQUENCE</scope>
    <source>
        <strain evidence="14">BOTRYCO-1</strain>
    </source>
</reference>
<dbReference type="PRINTS" id="PR01045">
    <property type="entry name" value="TRNASYNTHGB"/>
</dbReference>
<evidence type="ECO:0000256" key="3">
    <source>
        <dbReference type="ARBA" id="ARBA00011209"/>
    </source>
</evidence>
<comment type="catalytic activity">
    <reaction evidence="10 11">
        <text>tRNA(Gly) + glycine + ATP = glycyl-tRNA(Gly) + AMP + diphosphate</text>
        <dbReference type="Rhea" id="RHEA:16013"/>
        <dbReference type="Rhea" id="RHEA-COMP:9664"/>
        <dbReference type="Rhea" id="RHEA-COMP:9683"/>
        <dbReference type="ChEBI" id="CHEBI:30616"/>
        <dbReference type="ChEBI" id="CHEBI:33019"/>
        <dbReference type="ChEBI" id="CHEBI:57305"/>
        <dbReference type="ChEBI" id="CHEBI:78442"/>
        <dbReference type="ChEBI" id="CHEBI:78522"/>
        <dbReference type="ChEBI" id="CHEBI:456215"/>
        <dbReference type="EC" id="6.1.1.14"/>
    </reaction>
</comment>
<keyword evidence="4 11" id="KW-0963">Cytoplasm</keyword>
<dbReference type="Pfam" id="PF05746">
    <property type="entry name" value="DALR_1"/>
    <property type="match status" value="1"/>
</dbReference>
<keyword evidence="9 11" id="KW-0030">Aminoacyl-tRNA synthetase</keyword>